<gene>
    <name evidence="3" type="ORF">DFP72DRAFT_1162531</name>
</gene>
<organism evidence="3 4">
    <name type="scientific">Ephemerocybe angulata</name>
    <dbReference type="NCBI Taxonomy" id="980116"/>
    <lineage>
        <taxon>Eukaryota</taxon>
        <taxon>Fungi</taxon>
        <taxon>Dikarya</taxon>
        <taxon>Basidiomycota</taxon>
        <taxon>Agaricomycotina</taxon>
        <taxon>Agaricomycetes</taxon>
        <taxon>Agaricomycetidae</taxon>
        <taxon>Agaricales</taxon>
        <taxon>Agaricineae</taxon>
        <taxon>Psathyrellaceae</taxon>
        <taxon>Ephemerocybe</taxon>
    </lineage>
</organism>
<proteinExistence type="predicted"/>
<dbReference type="SUPFAM" id="SSF81383">
    <property type="entry name" value="F-box domain"/>
    <property type="match status" value="1"/>
</dbReference>
<dbReference type="InterPro" id="IPR001810">
    <property type="entry name" value="F-box_dom"/>
</dbReference>
<protein>
    <recommendedName>
        <fullName evidence="2">F-box domain-containing protein</fullName>
    </recommendedName>
</protein>
<evidence type="ECO:0000313" key="4">
    <source>
        <dbReference type="Proteomes" id="UP000521943"/>
    </source>
</evidence>
<evidence type="ECO:0000313" key="3">
    <source>
        <dbReference type="EMBL" id="KAF6765786.1"/>
    </source>
</evidence>
<keyword evidence="4" id="KW-1185">Reference proteome</keyword>
<dbReference type="CDD" id="cd09917">
    <property type="entry name" value="F-box_SF"/>
    <property type="match status" value="1"/>
</dbReference>
<dbReference type="InterPro" id="IPR036047">
    <property type="entry name" value="F-box-like_dom_sf"/>
</dbReference>
<evidence type="ECO:0000259" key="2">
    <source>
        <dbReference type="PROSITE" id="PS50181"/>
    </source>
</evidence>
<dbReference type="PROSITE" id="PS50181">
    <property type="entry name" value="FBOX"/>
    <property type="match status" value="1"/>
</dbReference>
<dbReference type="EMBL" id="JACGCI010000002">
    <property type="protein sequence ID" value="KAF6765786.1"/>
    <property type="molecule type" value="Genomic_DNA"/>
</dbReference>
<dbReference type="OrthoDB" id="3059952at2759"/>
<feature type="compositionally biased region" description="Basic residues" evidence="1">
    <location>
        <begin position="1"/>
        <end position="13"/>
    </location>
</feature>
<dbReference type="Proteomes" id="UP000521943">
    <property type="component" value="Unassembled WGS sequence"/>
</dbReference>
<dbReference type="AlphaFoldDB" id="A0A8H6MH56"/>
<name>A0A8H6MH56_9AGAR</name>
<accession>A0A8H6MH56</accession>
<dbReference type="Pfam" id="PF00646">
    <property type="entry name" value="F-box"/>
    <property type="match status" value="1"/>
</dbReference>
<feature type="domain" description="F-box" evidence="2">
    <location>
        <begin position="43"/>
        <end position="94"/>
    </location>
</feature>
<reference evidence="3 4" key="1">
    <citation type="submission" date="2020-07" db="EMBL/GenBank/DDBJ databases">
        <title>Comparative genomics of pyrophilous fungi reveals a link between fire events and developmental genes.</title>
        <authorList>
            <consortium name="DOE Joint Genome Institute"/>
            <person name="Steindorff A.S."/>
            <person name="Carver A."/>
            <person name="Calhoun S."/>
            <person name="Stillman K."/>
            <person name="Liu H."/>
            <person name="Lipzen A."/>
            <person name="Pangilinan J."/>
            <person name="Labutti K."/>
            <person name="Bruns T.D."/>
            <person name="Grigoriev I.V."/>
        </authorList>
    </citation>
    <scope>NUCLEOTIDE SEQUENCE [LARGE SCALE GENOMIC DNA]</scope>
    <source>
        <strain evidence="3 4">CBS 144469</strain>
    </source>
</reference>
<evidence type="ECO:0000256" key="1">
    <source>
        <dbReference type="SAM" id="MobiDB-lite"/>
    </source>
</evidence>
<comment type="caution">
    <text evidence="3">The sequence shown here is derived from an EMBL/GenBank/DDBJ whole genome shotgun (WGS) entry which is preliminary data.</text>
</comment>
<sequence>MPPKGSRKKRTHQTKAVTGNAAGNEEAAPVVLKNDSTSKVATGVTLTGLPFDLLSEIYALLHPVDLLQLARTSKVFRKVLMNRQASRTMIWLPALASVRGLPPCPKDLAEPRYINLLLESTCDGCSVTASRSSINTRVWKHLANYSQTCGGPGDCDFPNFVHPDELPDDLPEDFETMVPASCYTFRRSLSRPELVSWRLADKNGDEVLLYDLDAVKALKEEYDLTKKGKARELWIERKKEEMRTKFQFFKACRDFLQTQIEEEREAEHKRMEALKDKRSEQIFKKLSEIGYAEECRTFFELNPKEYMAPEHVREYRRKLVPKELTDEEWPVIKDSMVAFMKTAREHNSRNFKAKAVLARMDKLLKPAYAKYVFSKPPNTVVLTTAEISMMPEWREVLCTKPLDKELTSEDTAKAVAAMDAFVTSTIAIRTEALLDLVRKSKAYEGKEVTTDTLLLASTIFKCHCDDKSTYPSILTHSCHNYNFFNAEGKSKGKPEAGYPNAARPVGAVDVKPNTVDEEAIVEGWRDTWHSKVWVGFHSKCKFDEDAHELMLEMLDTLGMPKSTTSTEMQDLQPYIVVLNPKGPKGMRWEKALYNCKHHKKADPKHKCFAKLEDPAHIAKAQALEASRQRSPNPSCFHCANNVVHMIYQWEAGCDDSIASHLKEHCGIEHPDGPDALKAYSDSFRLYQKEAWWIAEEEDIQV</sequence>
<feature type="region of interest" description="Disordered" evidence="1">
    <location>
        <begin position="1"/>
        <end position="23"/>
    </location>
</feature>